<reference evidence="2 3" key="1">
    <citation type="journal article" date="2014" name="Int. J. Syst. Evol. Microbiol.">
        <title>Complete genome sequence of Corynebacterium casei LMG S-19264T (=DSM 44701T), isolated from a smear-ripened cheese.</title>
        <authorList>
            <consortium name="US DOE Joint Genome Institute (JGI-PGF)"/>
            <person name="Walter F."/>
            <person name="Albersmeier A."/>
            <person name="Kalinowski J."/>
            <person name="Ruckert C."/>
        </authorList>
    </citation>
    <scope>NUCLEOTIDE SEQUENCE [LARGE SCALE GENOMIC DNA]</scope>
    <source>
        <strain evidence="2 3">JCM 4205</strain>
    </source>
</reference>
<protein>
    <submittedName>
        <fullName evidence="2">Transcriptional regulator</fullName>
    </submittedName>
</protein>
<organism evidence="2 3">
    <name type="scientific">Streptomyces cinereoruber</name>
    <dbReference type="NCBI Taxonomy" id="67260"/>
    <lineage>
        <taxon>Bacteria</taxon>
        <taxon>Bacillati</taxon>
        <taxon>Actinomycetota</taxon>
        <taxon>Actinomycetes</taxon>
        <taxon>Kitasatosporales</taxon>
        <taxon>Streptomycetaceae</taxon>
        <taxon>Streptomyces</taxon>
    </lineage>
</organism>
<name>A0AAV4KS12_9ACTN</name>
<comment type="caution">
    <text evidence="2">The sequence shown here is derived from an EMBL/GenBank/DDBJ whole genome shotgun (WGS) entry which is preliminary data.</text>
</comment>
<gene>
    <name evidence="2" type="ORF">GCM10010497_51020</name>
</gene>
<dbReference type="InterPro" id="IPR010982">
    <property type="entry name" value="Lambda_DNA-bd_dom_sf"/>
</dbReference>
<dbReference type="CDD" id="cd00093">
    <property type="entry name" value="HTH_XRE"/>
    <property type="match status" value="1"/>
</dbReference>
<proteinExistence type="predicted"/>
<dbReference type="Proteomes" id="UP000642014">
    <property type="component" value="Unassembled WGS sequence"/>
</dbReference>
<dbReference type="EMBL" id="BMSJ01000010">
    <property type="protein sequence ID" value="GGR41533.1"/>
    <property type="molecule type" value="Genomic_DNA"/>
</dbReference>
<dbReference type="InterPro" id="IPR001387">
    <property type="entry name" value="Cro/C1-type_HTH"/>
</dbReference>
<feature type="domain" description="HTH cro/C1-type" evidence="1">
    <location>
        <begin position="50"/>
        <end position="86"/>
    </location>
</feature>
<dbReference type="GO" id="GO:0003677">
    <property type="term" value="F:DNA binding"/>
    <property type="evidence" value="ECO:0007669"/>
    <property type="project" value="InterPro"/>
</dbReference>
<sequence>MPPAWTLFVTLGYDPNTTSRRVDLGGDLAVVNIRNLDPSASPLDYYGAELRRLREAAGLNQGQLGGVVYCTGSLIGQIETAKKVPTRRFSEQLDAALMTGGTFSRLVGLVLKSQLPTWFQPYADLEARATYISTFQAQLVYGLLQTDAYARAVLGARTEDDLDAKVEARIDRQRILDRETPPLIWVILGEAVLHQEIGGKQVMREQLAHLLRIQEREWVKIQILPFSAGAHAGLPGSFTMLRFEDDPDLVYTEDFVRGHMTADPAAFREGSLRYDHLRAAALSVEKSVELIARVMEERYADRPEPDGRALA</sequence>
<accession>A0AAV4KS12</accession>
<dbReference type="Pfam" id="PF19054">
    <property type="entry name" value="DUF5753"/>
    <property type="match status" value="1"/>
</dbReference>
<evidence type="ECO:0000313" key="2">
    <source>
        <dbReference type="EMBL" id="GGR41533.1"/>
    </source>
</evidence>
<evidence type="ECO:0000259" key="1">
    <source>
        <dbReference type="PROSITE" id="PS50943"/>
    </source>
</evidence>
<dbReference type="Pfam" id="PF13560">
    <property type="entry name" value="HTH_31"/>
    <property type="match status" value="1"/>
</dbReference>
<dbReference type="Gene3D" id="1.10.260.40">
    <property type="entry name" value="lambda repressor-like DNA-binding domains"/>
    <property type="match status" value="1"/>
</dbReference>
<dbReference type="SMART" id="SM00530">
    <property type="entry name" value="HTH_XRE"/>
    <property type="match status" value="1"/>
</dbReference>
<evidence type="ECO:0000313" key="3">
    <source>
        <dbReference type="Proteomes" id="UP000642014"/>
    </source>
</evidence>
<dbReference type="SUPFAM" id="SSF47413">
    <property type="entry name" value="lambda repressor-like DNA-binding domains"/>
    <property type="match status" value="1"/>
</dbReference>
<dbReference type="PROSITE" id="PS50943">
    <property type="entry name" value="HTH_CROC1"/>
    <property type="match status" value="1"/>
</dbReference>
<dbReference type="InterPro" id="IPR043917">
    <property type="entry name" value="DUF5753"/>
</dbReference>
<dbReference type="AlphaFoldDB" id="A0AAV4KS12"/>